<dbReference type="EMBL" id="CP117417">
    <property type="protein sequence ID" value="WCT77512.1"/>
    <property type="molecule type" value="Genomic_DNA"/>
</dbReference>
<dbReference type="RefSeq" id="WP_273617883.1">
    <property type="nucleotide sequence ID" value="NZ_CP117417.1"/>
</dbReference>
<evidence type="ECO:0000313" key="2">
    <source>
        <dbReference type="Proteomes" id="UP001218231"/>
    </source>
</evidence>
<keyword evidence="2" id="KW-1185">Reference proteome</keyword>
<evidence type="ECO:0000313" key="1">
    <source>
        <dbReference type="EMBL" id="WCT77512.1"/>
    </source>
</evidence>
<dbReference type="Proteomes" id="UP001218231">
    <property type="component" value="Chromosome"/>
</dbReference>
<name>A0ABY7TW78_9SPHN</name>
<protein>
    <submittedName>
        <fullName evidence="1">Uncharacterized protein</fullName>
    </submittedName>
</protein>
<organism evidence="1 2">
    <name type="scientific">Novosphingobium humi</name>
    <dbReference type="NCBI Taxonomy" id="2282397"/>
    <lineage>
        <taxon>Bacteria</taxon>
        <taxon>Pseudomonadati</taxon>
        <taxon>Pseudomonadota</taxon>
        <taxon>Alphaproteobacteria</taxon>
        <taxon>Sphingomonadales</taxon>
        <taxon>Sphingomonadaceae</taxon>
        <taxon>Novosphingobium</taxon>
    </lineage>
</organism>
<sequence>MPRLSILADDFAERFNFEPSRVAGIVKALRDEPRQEGMEALIKAGPRGVNAPNATALDAARILIAMMLRVKHHEAPEAVRLFGAFPLGPILRNDTPVEQDKEQSYRAQAPVSCEDALAKALEFYGHEGAAEVDERNFTFSIHRDLASASVTVGIWAGDDDPRWESDDFSGFDYIEFRYLHPEFGPSIANGGELTPELRAAWRCYRSGFHEIPTLNSGDLAEIGQVIAGHLEPLRPET</sequence>
<proteinExistence type="predicted"/>
<reference evidence="1 2" key="1">
    <citation type="submission" date="2023-02" db="EMBL/GenBank/DDBJ databases">
        <title>Genome sequence of Novosphingobium humi KACC 19094.</title>
        <authorList>
            <person name="Kim S."/>
            <person name="Heo J."/>
            <person name="Kwon S.-W."/>
        </authorList>
    </citation>
    <scope>NUCLEOTIDE SEQUENCE [LARGE SCALE GENOMIC DNA]</scope>
    <source>
        <strain evidence="1 2">KACC 19094</strain>
    </source>
</reference>
<gene>
    <name evidence="1" type="ORF">PQ457_00525</name>
</gene>
<accession>A0ABY7TW78</accession>